<name>C8NDM9_9LACT</name>
<dbReference type="InterPro" id="IPR020546">
    <property type="entry name" value="ATP_synth_F1_dsu/esu_N"/>
</dbReference>
<protein>
    <recommendedName>
        <fullName evidence="4 12">ATP synthase epsilon chain</fullName>
    </recommendedName>
    <alternativeName>
        <fullName evidence="11 12">ATP synthase F1 sector epsilon subunit</fullName>
    </alternativeName>
    <alternativeName>
        <fullName evidence="10 12">F-ATPase epsilon subunit</fullName>
    </alternativeName>
</protein>
<evidence type="ECO:0000256" key="6">
    <source>
        <dbReference type="ARBA" id="ARBA00023065"/>
    </source>
</evidence>
<comment type="subcellular location">
    <subcellularLocation>
        <location evidence="2 12">Cell membrane</location>
        <topology evidence="2 12">Peripheral membrane protein</topology>
    </subcellularLocation>
</comment>
<feature type="domain" description="ATP synthase F1 complex delta/epsilon subunit N-terminal" evidence="15">
    <location>
        <begin position="8"/>
        <end position="87"/>
    </location>
</feature>
<dbReference type="InterPro" id="IPR036771">
    <property type="entry name" value="ATPsynth_dsu/esu_N"/>
</dbReference>
<gene>
    <name evidence="12 16" type="primary">atpC</name>
    <name evidence="16" type="ORF">HMPREF0444_0024</name>
</gene>
<dbReference type="STRING" id="638301.HMPREF0444_0024"/>
<dbReference type="eggNOG" id="COG0355">
    <property type="taxonomic scope" value="Bacteria"/>
</dbReference>
<dbReference type="GO" id="GO:0005886">
    <property type="term" value="C:plasma membrane"/>
    <property type="evidence" value="ECO:0007669"/>
    <property type="project" value="UniProtKB-SubCell"/>
</dbReference>
<evidence type="ECO:0000256" key="9">
    <source>
        <dbReference type="ARBA" id="ARBA00023310"/>
    </source>
</evidence>
<dbReference type="Pfam" id="PF02823">
    <property type="entry name" value="ATP-synt_DE_N"/>
    <property type="match status" value="1"/>
</dbReference>
<organism evidence="16 17">
    <name type="scientific">Granulicatella adiacens ATCC 49175</name>
    <dbReference type="NCBI Taxonomy" id="638301"/>
    <lineage>
        <taxon>Bacteria</taxon>
        <taxon>Bacillati</taxon>
        <taxon>Bacillota</taxon>
        <taxon>Bacilli</taxon>
        <taxon>Lactobacillales</taxon>
        <taxon>Carnobacteriaceae</taxon>
        <taxon>Granulicatella</taxon>
    </lineage>
</organism>
<dbReference type="GO" id="GO:0046933">
    <property type="term" value="F:proton-transporting ATP synthase activity, rotational mechanism"/>
    <property type="evidence" value="ECO:0007669"/>
    <property type="project" value="UniProtKB-UniRule"/>
</dbReference>
<accession>C8NDM9</accession>
<dbReference type="Proteomes" id="UP000005926">
    <property type="component" value="Unassembled WGS sequence"/>
</dbReference>
<evidence type="ECO:0000256" key="1">
    <source>
        <dbReference type="ARBA" id="ARBA00003543"/>
    </source>
</evidence>
<dbReference type="InterPro" id="IPR001469">
    <property type="entry name" value="ATP_synth_F1_dsu/esu"/>
</dbReference>
<dbReference type="SUPFAM" id="SSF51344">
    <property type="entry name" value="Epsilon subunit of F1F0-ATP synthase N-terminal domain"/>
    <property type="match status" value="1"/>
</dbReference>
<keyword evidence="6 12" id="KW-0406">Ion transport</keyword>
<evidence type="ECO:0000256" key="12">
    <source>
        <dbReference type="HAMAP-Rule" id="MF_00530"/>
    </source>
</evidence>
<dbReference type="NCBIfam" id="NF001846">
    <property type="entry name" value="PRK00571.1-3"/>
    <property type="match status" value="1"/>
</dbReference>
<comment type="function">
    <text evidence="1 12">Produces ATP from ADP in the presence of a proton gradient across the membrane.</text>
</comment>
<dbReference type="SUPFAM" id="SSF46604">
    <property type="entry name" value="Epsilon subunit of F1F0-ATP synthase C-terminal domain"/>
    <property type="match status" value="1"/>
</dbReference>
<evidence type="ECO:0000256" key="8">
    <source>
        <dbReference type="ARBA" id="ARBA00023196"/>
    </source>
</evidence>
<dbReference type="GO" id="GO:0016787">
    <property type="term" value="F:hydrolase activity"/>
    <property type="evidence" value="ECO:0007669"/>
    <property type="project" value="UniProtKB-KW"/>
</dbReference>
<dbReference type="GO" id="GO:0005524">
    <property type="term" value="F:ATP binding"/>
    <property type="evidence" value="ECO:0007669"/>
    <property type="project" value="UniProtKB-UniRule"/>
</dbReference>
<dbReference type="PANTHER" id="PTHR13822:SF10">
    <property type="entry name" value="ATP SYNTHASE EPSILON CHAIN, CHLOROPLASTIC"/>
    <property type="match status" value="1"/>
</dbReference>
<reference evidence="16 17" key="1">
    <citation type="submission" date="2009-08" db="EMBL/GenBank/DDBJ databases">
        <authorList>
            <person name="Muzny D."/>
            <person name="Qin X."/>
            <person name="Deng J."/>
            <person name="Jiang H."/>
            <person name="Liu Y."/>
            <person name="Qu J."/>
            <person name="Song X.-Z."/>
            <person name="Zhang L."/>
            <person name="Thornton R."/>
            <person name="Coyle M."/>
            <person name="Francisco L."/>
            <person name="Jackson L."/>
            <person name="Javaid M."/>
            <person name="Korchina V."/>
            <person name="Kovar C."/>
            <person name="Mata R."/>
            <person name="Mathew T."/>
            <person name="Ngo R."/>
            <person name="Nguyen L."/>
            <person name="Nguyen N."/>
            <person name="Okwuonu G."/>
            <person name="Ongeri F."/>
            <person name="Pham C."/>
            <person name="Simmons D."/>
            <person name="Wilczek-Boney K."/>
            <person name="Hale W."/>
            <person name="Jakkamsetti A."/>
            <person name="Pham P."/>
            <person name="Ruth R."/>
            <person name="San Lucas F."/>
            <person name="Warren J."/>
            <person name="Zhang J."/>
            <person name="Zhao Z."/>
            <person name="Zhou C."/>
            <person name="Zhu D."/>
            <person name="Lee S."/>
            <person name="Bess C."/>
            <person name="Blankenburg K."/>
            <person name="Forbes L."/>
            <person name="Fu Q."/>
            <person name="Gubbala S."/>
            <person name="Hirani K."/>
            <person name="Jayaseelan J.C."/>
            <person name="Lara F."/>
            <person name="Munidasa M."/>
            <person name="Palculict T."/>
            <person name="Patil S."/>
            <person name="Pu L.-L."/>
            <person name="Saada N."/>
            <person name="Tang L."/>
            <person name="Weissenberger G."/>
            <person name="Zhu Y."/>
            <person name="Hemphill L."/>
            <person name="Shang Y."/>
            <person name="Youmans B."/>
            <person name="Ayvaz T."/>
            <person name="Ross M."/>
            <person name="Santibanez J."/>
            <person name="Aqrawi P."/>
            <person name="Gross S."/>
            <person name="Joshi V."/>
            <person name="Fowler G."/>
            <person name="Nazareth L."/>
            <person name="Reid J."/>
            <person name="Worley K."/>
            <person name="Petrosino J."/>
            <person name="Highlander S."/>
            <person name="Gibbs R."/>
        </authorList>
    </citation>
    <scope>NUCLEOTIDE SEQUENCE [LARGE SCALE GENOMIC DNA]</scope>
    <source>
        <strain evidence="16 17">ATCC 49175</strain>
    </source>
</reference>
<evidence type="ECO:0000256" key="3">
    <source>
        <dbReference type="ARBA" id="ARBA00005712"/>
    </source>
</evidence>
<keyword evidence="17" id="KW-1185">Reference proteome</keyword>
<evidence type="ECO:0000259" key="15">
    <source>
        <dbReference type="Pfam" id="PF02823"/>
    </source>
</evidence>
<dbReference type="EMBL" id="ACKZ01000003">
    <property type="protein sequence ID" value="EEW38252.1"/>
    <property type="molecule type" value="Genomic_DNA"/>
</dbReference>
<keyword evidence="16" id="KW-0378">Hydrolase</keyword>
<evidence type="ECO:0000313" key="16">
    <source>
        <dbReference type="EMBL" id="EEW38252.1"/>
    </source>
</evidence>
<comment type="subunit">
    <text evidence="12 13">F-type ATPases have 2 components, CF(1) - the catalytic core - and CF(0) - the membrane proton channel. CF(1) has five subunits: alpha(3), beta(3), gamma(1), delta(1), epsilon(1). CF(0) has three main subunits: a, b and c.</text>
</comment>
<dbReference type="NCBIfam" id="TIGR01216">
    <property type="entry name" value="ATP_synt_epsi"/>
    <property type="match status" value="1"/>
</dbReference>
<dbReference type="GeneID" id="78411706"/>
<keyword evidence="8 12" id="KW-0139">CF(1)</keyword>
<keyword evidence="12" id="KW-1003">Cell membrane</keyword>
<keyword evidence="12" id="KW-0375">Hydrogen ion transport</keyword>
<evidence type="ECO:0000256" key="4">
    <source>
        <dbReference type="ARBA" id="ARBA00014480"/>
    </source>
</evidence>
<dbReference type="PANTHER" id="PTHR13822">
    <property type="entry name" value="ATP SYNTHASE DELTA/EPSILON CHAIN"/>
    <property type="match status" value="1"/>
</dbReference>
<evidence type="ECO:0000259" key="14">
    <source>
        <dbReference type="Pfam" id="PF00401"/>
    </source>
</evidence>
<evidence type="ECO:0000256" key="11">
    <source>
        <dbReference type="ARBA" id="ARBA00031795"/>
    </source>
</evidence>
<evidence type="ECO:0000256" key="2">
    <source>
        <dbReference type="ARBA" id="ARBA00004202"/>
    </source>
</evidence>
<dbReference type="Gene3D" id="1.20.5.440">
    <property type="entry name" value="ATP synthase delta/epsilon subunit, C-terminal domain"/>
    <property type="match status" value="1"/>
</dbReference>
<dbReference type="HOGENOM" id="CLU_084338_1_0_9"/>
<dbReference type="AlphaFoldDB" id="C8NDM9"/>
<comment type="similarity">
    <text evidence="3 12 13">Belongs to the ATPase epsilon chain family.</text>
</comment>
<proteinExistence type="inferred from homology"/>
<dbReference type="GO" id="GO:0045259">
    <property type="term" value="C:proton-transporting ATP synthase complex"/>
    <property type="evidence" value="ECO:0007669"/>
    <property type="project" value="UniProtKB-KW"/>
</dbReference>
<evidence type="ECO:0000256" key="5">
    <source>
        <dbReference type="ARBA" id="ARBA00022448"/>
    </source>
</evidence>
<dbReference type="Gene3D" id="2.60.15.10">
    <property type="entry name" value="F0F1 ATP synthase delta/epsilon subunit, N-terminal"/>
    <property type="match status" value="1"/>
</dbReference>
<keyword evidence="7 12" id="KW-0472">Membrane</keyword>
<dbReference type="Pfam" id="PF00401">
    <property type="entry name" value="ATP-synt_DE"/>
    <property type="match status" value="1"/>
</dbReference>
<comment type="caution">
    <text evidence="16">The sequence shown here is derived from an EMBL/GenBank/DDBJ whole genome shotgun (WGS) entry which is preliminary data.</text>
</comment>
<evidence type="ECO:0000313" key="17">
    <source>
        <dbReference type="Proteomes" id="UP000005926"/>
    </source>
</evidence>
<sequence length="141" mass="15568">MAEHELLVVVTTPEGKVYNHRSYSVSADAVDGGITILPHHAPIMLPLKIGALRVKRFLEDSPTDYIAIGGGVMEVRDNVVTIIANVAERARDIDVTRAEHAKDKAEKVLSDTSRSKSDMDRAKIALSKAINRIGVYKHRRK</sequence>
<evidence type="ECO:0000256" key="10">
    <source>
        <dbReference type="ARBA" id="ARBA00030215"/>
    </source>
</evidence>
<feature type="domain" description="ATP synthase epsilon subunit C-terminal" evidence="14">
    <location>
        <begin position="92"/>
        <end position="135"/>
    </location>
</feature>
<evidence type="ECO:0000256" key="7">
    <source>
        <dbReference type="ARBA" id="ARBA00023136"/>
    </source>
</evidence>
<dbReference type="InterPro" id="IPR020547">
    <property type="entry name" value="ATP_synth_F1_esu_C"/>
</dbReference>
<dbReference type="CDD" id="cd12152">
    <property type="entry name" value="F1-ATPase_delta"/>
    <property type="match status" value="1"/>
</dbReference>
<keyword evidence="5 12" id="KW-0813">Transport</keyword>
<dbReference type="HAMAP" id="MF_00530">
    <property type="entry name" value="ATP_synth_epsil_bac"/>
    <property type="match status" value="1"/>
</dbReference>
<dbReference type="RefSeq" id="WP_005604885.1">
    <property type="nucleotide sequence ID" value="NZ_CP102283.1"/>
</dbReference>
<dbReference type="InterPro" id="IPR036794">
    <property type="entry name" value="ATP_F1_dsu/esu_C_sf"/>
</dbReference>
<keyword evidence="9 12" id="KW-0066">ATP synthesis</keyword>
<evidence type="ECO:0000256" key="13">
    <source>
        <dbReference type="RuleBase" id="RU003656"/>
    </source>
</evidence>